<dbReference type="InterPro" id="IPR012334">
    <property type="entry name" value="Pectin_lyas_fold"/>
</dbReference>
<keyword evidence="4" id="KW-0732">Signal</keyword>
<evidence type="ECO:0000256" key="3">
    <source>
        <dbReference type="SAM" id="MobiDB-lite"/>
    </source>
</evidence>
<keyword evidence="2" id="KW-0456">Lyase</keyword>
<feature type="signal peptide" evidence="4">
    <location>
        <begin position="1"/>
        <end position="20"/>
    </location>
</feature>
<gene>
    <name evidence="6" type="ORF">PENSUB_9025</name>
</gene>
<evidence type="ECO:0000259" key="5">
    <source>
        <dbReference type="Pfam" id="PF00544"/>
    </source>
</evidence>
<sequence length="241" mass="24843">MTLQRTILVAFALLGATVQAAGVSGTAFGFATGTTGGGNATPATPSDISQLTDLGYGKNDKVTFTGNYIHHTSGRSPKLEFNSYWHVYNNFWFNNTGHAFDVGEGTKALIEGNVFQQVKTPFLEDSSPGKTFAVTSSDKSTCDSKLGRTCAVNTFTSSGTLSAGDETVLSSWPSGESGIDVLDADQVKSSVLSNAGIGKLSSSSSSRKVRQFDVPAPLAPVLSSADPGATPCATPSGAAPT</sequence>
<dbReference type="InterPro" id="IPR002022">
    <property type="entry name" value="Pec_lyase"/>
</dbReference>
<evidence type="ECO:0000256" key="4">
    <source>
        <dbReference type="SAM" id="SignalP"/>
    </source>
</evidence>
<evidence type="ECO:0000313" key="6">
    <source>
        <dbReference type="EMBL" id="OKO98774.1"/>
    </source>
</evidence>
<dbReference type="STRING" id="1316194.A0A1Q5TEV9"/>
<keyword evidence="7" id="KW-1185">Reference proteome</keyword>
<evidence type="ECO:0000256" key="2">
    <source>
        <dbReference type="ARBA" id="ARBA00023239"/>
    </source>
</evidence>
<dbReference type="InterPro" id="IPR011050">
    <property type="entry name" value="Pectin_lyase_fold/virulence"/>
</dbReference>
<dbReference type="Pfam" id="PF00544">
    <property type="entry name" value="Pectate_lyase_4"/>
    <property type="match status" value="1"/>
</dbReference>
<reference evidence="6 7" key="1">
    <citation type="submission" date="2016-10" db="EMBL/GenBank/DDBJ databases">
        <title>Genome sequence of the ascomycete fungus Penicillium subrubescens.</title>
        <authorList>
            <person name="De Vries R.P."/>
            <person name="Peng M."/>
            <person name="Dilokpimol A."/>
            <person name="Hilden K."/>
            <person name="Makela M.R."/>
            <person name="Grigoriev I."/>
            <person name="Riley R."/>
            <person name="Granchi Z."/>
        </authorList>
    </citation>
    <scope>NUCLEOTIDE SEQUENCE [LARGE SCALE GENOMIC DNA]</scope>
    <source>
        <strain evidence="6 7">CBS 132785</strain>
    </source>
</reference>
<proteinExistence type="inferred from homology"/>
<name>A0A1Q5TEV9_9EURO</name>
<dbReference type="Gene3D" id="2.160.20.10">
    <property type="entry name" value="Single-stranded right-handed beta-helix, Pectin lyase-like"/>
    <property type="match status" value="1"/>
</dbReference>
<dbReference type="Proteomes" id="UP000186955">
    <property type="component" value="Unassembled WGS sequence"/>
</dbReference>
<protein>
    <recommendedName>
        <fullName evidence="5">Pectate lyase domain-containing protein</fullName>
    </recommendedName>
</protein>
<organism evidence="6 7">
    <name type="scientific">Penicillium subrubescens</name>
    <dbReference type="NCBI Taxonomy" id="1316194"/>
    <lineage>
        <taxon>Eukaryota</taxon>
        <taxon>Fungi</taxon>
        <taxon>Dikarya</taxon>
        <taxon>Ascomycota</taxon>
        <taxon>Pezizomycotina</taxon>
        <taxon>Eurotiomycetes</taxon>
        <taxon>Eurotiomycetidae</taxon>
        <taxon>Eurotiales</taxon>
        <taxon>Aspergillaceae</taxon>
        <taxon>Penicillium</taxon>
    </lineage>
</organism>
<feature type="chain" id="PRO_5011959640" description="Pectate lyase domain-containing protein" evidence="4">
    <location>
        <begin position="21"/>
        <end position="241"/>
    </location>
</feature>
<dbReference type="GO" id="GO:0016829">
    <property type="term" value="F:lyase activity"/>
    <property type="evidence" value="ECO:0007669"/>
    <property type="project" value="UniProtKB-KW"/>
</dbReference>
<evidence type="ECO:0000313" key="7">
    <source>
        <dbReference type="Proteomes" id="UP000186955"/>
    </source>
</evidence>
<evidence type="ECO:0000256" key="1">
    <source>
        <dbReference type="ARBA" id="ARBA00010980"/>
    </source>
</evidence>
<accession>A0A1Q5TEV9</accession>
<dbReference type="SUPFAM" id="SSF51126">
    <property type="entry name" value="Pectin lyase-like"/>
    <property type="match status" value="2"/>
</dbReference>
<dbReference type="EMBL" id="MNBE01000666">
    <property type="protein sequence ID" value="OKO98774.1"/>
    <property type="molecule type" value="Genomic_DNA"/>
</dbReference>
<comment type="caution">
    <text evidence="6">The sequence shown here is derived from an EMBL/GenBank/DDBJ whole genome shotgun (WGS) entry which is preliminary data.</text>
</comment>
<feature type="domain" description="Pectate lyase" evidence="5">
    <location>
        <begin position="60"/>
        <end position="199"/>
    </location>
</feature>
<feature type="region of interest" description="Disordered" evidence="3">
    <location>
        <begin position="219"/>
        <end position="241"/>
    </location>
</feature>
<comment type="similarity">
    <text evidence="1">Belongs to the polysaccharide lyase 1 family.</text>
</comment>
<dbReference type="AlphaFoldDB" id="A0A1Q5TEV9"/>